<protein>
    <submittedName>
        <fullName evidence="3">Uncharacterized protein</fullName>
    </submittedName>
</protein>
<sequence length="982" mass="107874">MRLLFSLPNQLNVNLEVVLVRGRMKTPPLTLGVKRKMSNVVPSRKAPQPPPVEEKAAFVPLSSPKSSPPSLKAPPPPAMSKAEKKEVQRMRKAAFFAMTRGEVAAREAREAREAVEASALKPKPQKPAPAPISRLAGVGNWLLKYGCRRIYVWRTYNRWGMGRSPPWAILKQLMIEIWVKNADLVPSSLMDHLAHFDDQPVIDSRKWDPPSRFKPFSTLRRISFWKRYRPHCGAFGYNHIAEAAPDMAPIGVMCDPRQSIPHEATQQAWINAIPNLSPRGIKVFPFLQINISHRPFHEFKILGCLPPEDHIQLSRIFKASLSPAHSGAFDRGIICFCGPSQGWSFPRLDSLSWIAQQALEEGFRGQIEPTLIQIAIPLEDTVILPLFLSLLKAKLGYVPRVDQSKFKADFPLTFDAVSVPVTPPLPMSPSAQLESPPVSESGSAPASPFSPAAPLPTTAAPVPATPPPPSPTPLEGQVEGSGTGWLPAQTQIETSCTTGDALQDLQAFAAASLENLFSPGPACPDPNPRVIPYCRQDLVHLSLQVDLAADVVFNGNDPIAWNPLALPDGAVLHFPPGASSTPPPGGLVRPLPQFPDGERNSVPPTAPPERSGYIIGGATTDGRDFRVREKLALLHHRALLLIARSKRYFSRIPDNCPSVPAPARSPSPPRDSPPPFGASPLSQLPLTPLLPLLIIASPAGTPVEFFDRETLPGSGPTCSATVPPSVITNLSAAVPLRPILPARCCGVVRPFARHHHPKSAAPSALCASSHALYSDATAALGAATTLFIFIGLRTRAATGVEMAKPLPLCRVPRRSRMPVDPRGERAMTHTRGRRVVKRVHGQRRLHCARACLFEGRKWALQCEAHPSAARVYSVIRPFAERAFEVFTLWLQQQRVFDTDVKFFRDRTSPGYWSRKAKHFFFAHCCELSDMKSLLQPSKFETDHDWVWSPSRNAKGRRVAHGEWHVRSCFVFRLYAVRTGSAG</sequence>
<feature type="region of interest" description="Disordered" evidence="2">
    <location>
        <begin position="425"/>
        <end position="485"/>
    </location>
</feature>
<name>A0ABQ8UFJ2_9EUKA</name>
<feature type="region of interest" description="Disordered" evidence="2">
    <location>
        <begin position="577"/>
        <end position="617"/>
    </location>
</feature>
<evidence type="ECO:0000313" key="4">
    <source>
        <dbReference type="Proteomes" id="UP001141327"/>
    </source>
</evidence>
<feature type="compositionally biased region" description="Low complexity" evidence="2">
    <location>
        <begin position="60"/>
        <end position="70"/>
    </location>
</feature>
<feature type="compositionally biased region" description="Pro residues" evidence="2">
    <location>
        <begin position="463"/>
        <end position="472"/>
    </location>
</feature>
<feature type="region of interest" description="Disordered" evidence="2">
    <location>
        <begin position="657"/>
        <end position="680"/>
    </location>
</feature>
<dbReference type="PANTHER" id="PTHR13037">
    <property type="entry name" value="FORMIN"/>
    <property type="match status" value="1"/>
</dbReference>
<comment type="caution">
    <text evidence="3">The sequence shown here is derived from an EMBL/GenBank/DDBJ whole genome shotgun (WGS) entry which is preliminary data.</text>
</comment>
<keyword evidence="4" id="KW-1185">Reference proteome</keyword>
<dbReference type="EMBL" id="JAPMOS010000065">
    <property type="protein sequence ID" value="KAJ4456631.1"/>
    <property type="molecule type" value="Genomic_DNA"/>
</dbReference>
<feature type="compositionally biased region" description="Pro residues" evidence="2">
    <location>
        <begin position="659"/>
        <end position="677"/>
    </location>
</feature>
<accession>A0ABQ8UFJ2</accession>
<evidence type="ECO:0000256" key="1">
    <source>
        <dbReference type="ARBA" id="ARBA00022581"/>
    </source>
</evidence>
<gene>
    <name evidence="3" type="ORF">PAPYR_8113</name>
</gene>
<dbReference type="Proteomes" id="UP001141327">
    <property type="component" value="Unassembled WGS sequence"/>
</dbReference>
<dbReference type="PANTHER" id="PTHR13037:SF24">
    <property type="entry name" value="POLYCOMB PROTEIN PCL-RELATED"/>
    <property type="match status" value="1"/>
</dbReference>
<evidence type="ECO:0000256" key="2">
    <source>
        <dbReference type="SAM" id="MobiDB-lite"/>
    </source>
</evidence>
<organism evidence="3 4">
    <name type="scientific">Paratrimastix pyriformis</name>
    <dbReference type="NCBI Taxonomy" id="342808"/>
    <lineage>
        <taxon>Eukaryota</taxon>
        <taxon>Metamonada</taxon>
        <taxon>Preaxostyla</taxon>
        <taxon>Paratrimastigidae</taxon>
        <taxon>Paratrimastix</taxon>
    </lineage>
</organism>
<evidence type="ECO:0000313" key="3">
    <source>
        <dbReference type="EMBL" id="KAJ4456631.1"/>
    </source>
</evidence>
<keyword evidence="1" id="KW-0945">Host-virus interaction</keyword>
<proteinExistence type="predicted"/>
<feature type="compositionally biased region" description="Polar residues" evidence="2">
    <location>
        <begin position="429"/>
        <end position="442"/>
    </location>
</feature>
<feature type="compositionally biased region" description="Low complexity" evidence="2">
    <location>
        <begin position="443"/>
        <end position="462"/>
    </location>
</feature>
<feature type="region of interest" description="Disordered" evidence="2">
    <location>
        <begin position="60"/>
        <end position="82"/>
    </location>
</feature>
<reference evidence="3" key="1">
    <citation type="journal article" date="2022" name="bioRxiv">
        <title>Genomics of Preaxostyla Flagellates Illuminates Evolutionary Transitions and the Path Towards Mitochondrial Loss.</title>
        <authorList>
            <person name="Novak L.V.F."/>
            <person name="Treitli S.C."/>
            <person name="Pyrih J."/>
            <person name="Halakuc P."/>
            <person name="Pipaliya S.V."/>
            <person name="Vacek V."/>
            <person name="Brzon O."/>
            <person name="Soukal P."/>
            <person name="Eme L."/>
            <person name="Dacks J.B."/>
            <person name="Karnkowska A."/>
            <person name="Elias M."/>
            <person name="Hampl V."/>
        </authorList>
    </citation>
    <scope>NUCLEOTIDE SEQUENCE</scope>
    <source>
        <strain evidence="3">RCP-MX</strain>
    </source>
</reference>